<keyword evidence="4" id="KW-1185">Reference proteome</keyword>
<dbReference type="EMBL" id="VSWD01000001">
    <property type="protein sequence ID" value="KAK3108386.1"/>
    <property type="molecule type" value="Genomic_DNA"/>
</dbReference>
<feature type="domain" description="B box-type" evidence="2">
    <location>
        <begin position="6"/>
        <end position="56"/>
    </location>
</feature>
<proteinExistence type="predicted"/>
<dbReference type="InterPro" id="IPR011042">
    <property type="entry name" value="6-blade_b-propeller_TolB-like"/>
</dbReference>
<protein>
    <recommendedName>
        <fullName evidence="2">B box-type domain-containing protein</fullName>
    </recommendedName>
</protein>
<evidence type="ECO:0000313" key="3">
    <source>
        <dbReference type="EMBL" id="KAK3108386.1"/>
    </source>
</evidence>
<accession>A0AA89CDU3</accession>
<keyword evidence="1" id="KW-0479">Metal-binding</keyword>
<keyword evidence="1" id="KW-0863">Zinc-finger</keyword>
<keyword evidence="1" id="KW-0862">Zinc</keyword>
<comment type="caution">
    <text evidence="3">The sequence shown here is derived from an EMBL/GenBank/DDBJ whole genome shotgun (WGS) entry which is preliminary data.</text>
</comment>
<reference evidence="3" key="1">
    <citation type="submission" date="2019-08" db="EMBL/GenBank/DDBJ databases">
        <title>The improved chromosome-level genome for the pearl oyster Pinctada fucata martensii using PacBio sequencing and Hi-C.</title>
        <authorList>
            <person name="Zheng Z."/>
        </authorList>
    </citation>
    <scope>NUCLEOTIDE SEQUENCE</scope>
    <source>
        <strain evidence="3">ZZ-2019</strain>
        <tissue evidence="3">Adductor muscle</tissue>
    </source>
</reference>
<dbReference type="AlphaFoldDB" id="A0AA89CDU3"/>
<dbReference type="PROSITE" id="PS50119">
    <property type="entry name" value="ZF_BBOX"/>
    <property type="match status" value="1"/>
</dbReference>
<gene>
    <name evidence="3" type="ORF">FSP39_006817</name>
</gene>
<dbReference type="Proteomes" id="UP001186944">
    <property type="component" value="Unassembled WGS sequence"/>
</dbReference>
<dbReference type="GO" id="GO:0008270">
    <property type="term" value="F:zinc ion binding"/>
    <property type="evidence" value="ECO:0007669"/>
    <property type="project" value="UniProtKB-KW"/>
</dbReference>
<sequence length="370" mass="41831">MASEALSDRLCEPCKEGNKDVKARTLCYECHLLLCEPCSDYHQRLKITKDHNLVDLVHFIKKSTSRNELSTSKQKPSSVNEDELASDFLGNVTLTKDTVLYRGAQVAVECTSVRAEPKKRTTSKQLDTGRLKAEKYLEFSLRRPNDQRGLTVKGVLCVLERVIVVDTYYTLGITYVCNNTFATCGSGDTLYLWTVRGQTIVNEDVSYHVDHRADGIHYNGKYYCVLHRWDDAIAILDRQGIQVRKIIMKEACGKKIRFGWDIHMDSDTNNIYVPCENENGVMCMTLEGQSLWFTPLSGAPYGITEIHGTLCVADSASQCLHLITKDGEYVRKLLDKEDLEGKPKYVCHGQDGRLYVSLNDKELSVYTITA</sequence>
<name>A0AA89CDU3_PINIB</name>
<evidence type="ECO:0000259" key="2">
    <source>
        <dbReference type="PROSITE" id="PS50119"/>
    </source>
</evidence>
<organism evidence="3 4">
    <name type="scientific">Pinctada imbricata</name>
    <name type="common">Atlantic pearl-oyster</name>
    <name type="synonym">Pinctada martensii</name>
    <dbReference type="NCBI Taxonomy" id="66713"/>
    <lineage>
        <taxon>Eukaryota</taxon>
        <taxon>Metazoa</taxon>
        <taxon>Spiralia</taxon>
        <taxon>Lophotrochozoa</taxon>
        <taxon>Mollusca</taxon>
        <taxon>Bivalvia</taxon>
        <taxon>Autobranchia</taxon>
        <taxon>Pteriomorphia</taxon>
        <taxon>Pterioida</taxon>
        <taxon>Pterioidea</taxon>
        <taxon>Pteriidae</taxon>
        <taxon>Pinctada</taxon>
    </lineage>
</organism>
<dbReference type="Gene3D" id="2.120.10.30">
    <property type="entry name" value="TolB, C-terminal domain"/>
    <property type="match status" value="1"/>
</dbReference>
<evidence type="ECO:0000256" key="1">
    <source>
        <dbReference type="PROSITE-ProRule" id="PRU00024"/>
    </source>
</evidence>
<dbReference type="Gene3D" id="3.30.160.60">
    <property type="entry name" value="Classic Zinc Finger"/>
    <property type="match status" value="1"/>
</dbReference>
<dbReference type="InterPro" id="IPR000315">
    <property type="entry name" value="Znf_B-box"/>
</dbReference>
<dbReference type="SUPFAM" id="SSF63829">
    <property type="entry name" value="Calcium-dependent phosphotriesterase"/>
    <property type="match status" value="1"/>
</dbReference>
<evidence type="ECO:0000313" key="4">
    <source>
        <dbReference type="Proteomes" id="UP001186944"/>
    </source>
</evidence>